<accession>A0A0N1MUH0</accession>
<dbReference type="AlphaFoldDB" id="A0A0N1MUH0"/>
<dbReference type="PATRIC" id="fig|187330.3.peg.322"/>
<feature type="transmembrane region" description="Helical" evidence="1">
    <location>
        <begin position="12"/>
        <end position="34"/>
    </location>
</feature>
<sequence length="153" mass="17344">MEYKLYSSKFRLLKAFLIIITLVIFSSGCTVKLVSSYDEKTDNAVTELQKRVETFFIEAEGLANKPECKYEKHITFYQDTKVQVSAISVRAGALEKNEKTEQLVALLGNSIDTLEQLHKIDCFKPEQVVTLRSSFNSSITAILKLELAKKRGE</sequence>
<dbReference type="PROSITE" id="PS51257">
    <property type="entry name" value="PROKAR_LIPOPROTEIN"/>
    <property type="match status" value="1"/>
</dbReference>
<evidence type="ECO:0008006" key="4">
    <source>
        <dbReference type="Google" id="ProtNLM"/>
    </source>
</evidence>
<proteinExistence type="predicted"/>
<keyword evidence="1" id="KW-1133">Transmembrane helix</keyword>
<evidence type="ECO:0000313" key="2">
    <source>
        <dbReference type="EMBL" id="KPH65635.1"/>
    </source>
</evidence>
<evidence type="ECO:0000256" key="1">
    <source>
        <dbReference type="SAM" id="Phobius"/>
    </source>
</evidence>
<keyword evidence="1" id="KW-0472">Membrane</keyword>
<evidence type="ECO:0000313" key="3">
    <source>
        <dbReference type="Proteomes" id="UP000037848"/>
    </source>
</evidence>
<comment type="caution">
    <text evidence="2">The sequence shown here is derived from an EMBL/GenBank/DDBJ whole genome shotgun (WGS) entry which is preliminary data.</text>
</comment>
<reference evidence="2 3" key="1">
    <citation type="submission" date="2015-08" db="EMBL/GenBank/DDBJ databases">
        <title>Draft Genome Sequence of Pseudoalteromonas porphyrae UCD-SED14.</title>
        <authorList>
            <person name="Coil D.A."/>
            <person name="Jospin G."/>
            <person name="Lee R.D."/>
            <person name="Eisen J.A."/>
        </authorList>
    </citation>
    <scope>NUCLEOTIDE SEQUENCE [LARGE SCALE GENOMIC DNA]</scope>
    <source>
        <strain evidence="2 3">UCD-SED14</strain>
    </source>
</reference>
<organism evidence="2 3">
    <name type="scientific">Pseudoalteromonas porphyrae</name>
    <dbReference type="NCBI Taxonomy" id="187330"/>
    <lineage>
        <taxon>Bacteria</taxon>
        <taxon>Pseudomonadati</taxon>
        <taxon>Pseudomonadota</taxon>
        <taxon>Gammaproteobacteria</taxon>
        <taxon>Alteromonadales</taxon>
        <taxon>Pseudoalteromonadaceae</taxon>
        <taxon>Pseudoalteromonas</taxon>
    </lineage>
</organism>
<keyword evidence="3" id="KW-1185">Reference proteome</keyword>
<dbReference type="EMBL" id="LHPH01000001">
    <property type="protein sequence ID" value="KPH65635.1"/>
    <property type="molecule type" value="Genomic_DNA"/>
</dbReference>
<keyword evidence="1" id="KW-0812">Transmembrane</keyword>
<dbReference type="OrthoDB" id="6308189at2"/>
<dbReference type="Proteomes" id="UP000037848">
    <property type="component" value="Unassembled WGS sequence"/>
</dbReference>
<gene>
    <name evidence="2" type="ORF">ADS77_01525</name>
</gene>
<dbReference type="RefSeq" id="WP_054452582.1">
    <property type="nucleotide sequence ID" value="NZ_LHPH01000001.1"/>
</dbReference>
<name>A0A0N1MUH0_9GAMM</name>
<protein>
    <recommendedName>
        <fullName evidence="4">Lipoprotein</fullName>
    </recommendedName>
</protein>